<dbReference type="InParanoid" id="A0A212FIB7"/>
<comment type="caution">
    <text evidence="2">The sequence shown here is derived from an EMBL/GenBank/DDBJ whole genome shotgun (WGS) entry which is preliminary data.</text>
</comment>
<proteinExistence type="predicted"/>
<evidence type="ECO:0000313" key="3">
    <source>
        <dbReference type="Proteomes" id="UP000007151"/>
    </source>
</evidence>
<reference evidence="2 3" key="1">
    <citation type="journal article" date="2011" name="Cell">
        <title>The monarch butterfly genome yields insights into long-distance migration.</title>
        <authorList>
            <person name="Zhan S."/>
            <person name="Merlin C."/>
            <person name="Boore J.L."/>
            <person name="Reppert S.M."/>
        </authorList>
    </citation>
    <scope>NUCLEOTIDE SEQUENCE [LARGE SCALE GENOMIC DNA]</scope>
    <source>
        <strain evidence="2">F-2</strain>
    </source>
</reference>
<sequence>MCDRSNKTRKAFETEQPVAGKPVRASKSPWDDHSEAEPSAVTVVKVSISPYLPRSRQVASPTTHHPPRTVS</sequence>
<protein>
    <submittedName>
        <fullName evidence="2">Uncharacterized protein</fullName>
    </submittedName>
</protein>
<dbReference type="EMBL" id="AGBW02008412">
    <property type="protein sequence ID" value="OWR53460.1"/>
    <property type="molecule type" value="Genomic_DNA"/>
</dbReference>
<organism evidence="2 3">
    <name type="scientific">Danaus plexippus plexippus</name>
    <dbReference type="NCBI Taxonomy" id="278856"/>
    <lineage>
        <taxon>Eukaryota</taxon>
        <taxon>Metazoa</taxon>
        <taxon>Ecdysozoa</taxon>
        <taxon>Arthropoda</taxon>
        <taxon>Hexapoda</taxon>
        <taxon>Insecta</taxon>
        <taxon>Pterygota</taxon>
        <taxon>Neoptera</taxon>
        <taxon>Endopterygota</taxon>
        <taxon>Lepidoptera</taxon>
        <taxon>Glossata</taxon>
        <taxon>Ditrysia</taxon>
        <taxon>Papilionoidea</taxon>
        <taxon>Nymphalidae</taxon>
        <taxon>Danainae</taxon>
        <taxon>Danaini</taxon>
        <taxon>Danaina</taxon>
        <taxon>Danaus</taxon>
        <taxon>Danaus</taxon>
    </lineage>
</organism>
<keyword evidence="3" id="KW-1185">Reference proteome</keyword>
<accession>A0A212FIB7</accession>
<feature type="compositionally biased region" description="Basic and acidic residues" evidence="1">
    <location>
        <begin position="1"/>
        <end position="13"/>
    </location>
</feature>
<dbReference type="AlphaFoldDB" id="A0A212FIB7"/>
<dbReference type="Proteomes" id="UP000007151">
    <property type="component" value="Unassembled WGS sequence"/>
</dbReference>
<evidence type="ECO:0000256" key="1">
    <source>
        <dbReference type="SAM" id="MobiDB-lite"/>
    </source>
</evidence>
<gene>
    <name evidence="2" type="ORF">KGM_211462</name>
</gene>
<name>A0A212FIB7_DANPL</name>
<dbReference type="KEGG" id="dpl:KGM_211462"/>
<evidence type="ECO:0000313" key="2">
    <source>
        <dbReference type="EMBL" id="OWR53460.1"/>
    </source>
</evidence>
<feature type="region of interest" description="Disordered" evidence="1">
    <location>
        <begin position="1"/>
        <end position="71"/>
    </location>
</feature>